<dbReference type="PANTHER" id="PTHR18867:SF12">
    <property type="entry name" value="DNA REPAIR PROTEIN RAD50"/>
    <property type="match status" value="1"/>
</dbReference>
<dbReference type="GO" id="GO:0070192">
    <property type="term" value="P:chromosome organization involved in meiotic cell cycle"/>
    <property type="evidence" value="ECO:0007669"/>
    <property type="project" value="TreeGrafter"/>
</dbReference>
<dbReference type="Gene3D" id="3.40.50.300">
    <property type="entry name" value="P-loop containing nucleotide triphosphate hydrolases"/>
    <property type="match status" value="1"/>
</dbReference>
<evidence type="ECO:0000259" key="11">
    <source>
        <dbReference type="Pfam" id="PF13476"/>
    </source>
</evidence>
<dbReference type="GO" id="GO:0006302">
    <property type="term" value="P:double-strand break repair"/>
    <property type="evidence" value="ECO:0007669"/>
    <property type="project" value="InterPro"/>
</dbReference>
<evidence type="ECO:0000313" key="12">
    <source>
        <dbReference type="Ensembl" id="ENSPTEP00000004706.1"/>
    </source>
</evidence>
<evidence type="ECO:0000256" key="2">
    <source>
        <dbReference type="ARBA" id="ARBA00004123"/>
    </source>
</evidence>
<evidence type="ECO:0000256" key="1">
    <source>
        <dbReference type="ARBA" id="ARBA00001947"/>
    </source>
</evidence>
<dbReference type="GO" id="GO:0051880">
    <property type="term" value="F:G-quadruplex DNA binding"/>
    <property type="evidence" value="ECO:0007669"/>
    <property type="project" value="TreeGrafter"/>
</dbReference>
<keyword evidence="9" id="KW-0539">Nucleus</keyword>
<name>A0A8C9GIZ8_9PRIM</name>
<evidence type="ECO:0000256" key="3">
    <source>
        <dbReference type="ARBA" id="ARBA00004574"/>
    </source>
</evidence>
<evidence type="ECO:0000256" key="9">
    <source>
        <dbReference type="ARBA" id="ARBA00023242"/>
    </source>
</evidence>
<evidence type="ECO:0000256" key="5">
    <source>
        <dbReference type="ARBA" id="ARBA00022454"/>
    </source>
</evidence>
<dbReference type="GO" id="GO:0016887">
    <property type="term" value="F:ATP hydrolysis activity"/>
    <property type="evidence" value="ECO:0007669"/>
    <property type="project" value="InterPro"/>
</dbReference>
<dbReference type="GO" id="GO:0000722">
    <property type="term" value="P:telomere maintenance via recombination"/>
    <property type="evidence" value="ECO:0007669"/>
    <property type="project" value="TreeGrafter"/>
</dbReference>
<reference evidence="12" key="2">
    <citation type="submission" date="2025-09" db="UniProtKB">
        <authorList>
            <consortium name="Ensembl"/>
        </authorList>
    </citation>
    <scope>IDENTIFICATION</scope>
</reference>
<dbReference type="GO" id="GO:0030870">
    <property type="term" value="C:Mre11 complex"/>
    <property type="evidence" value="ECO:0007669"/>
    <property type="project" value="TreeGrafter"/>
</dbReference>
<evidence type="ECO:0000256" key="7">
    <source>
        <dbReference type="ARBA" id="ARBA00022833"/>
    </source>
</evidence>
<dbReference type="InterPro" id="IPR027417">
    <property type="entry name" value="P-loop_NTPase"/>
</dbReference>
<keyword evidence="6" id="KW-0479">Metal-binding</keyword>
<keyword evidence="5" id="KW-0158">Chromosome</keyword>
<dbReference type="GO" id="GO:0000794">
    <property type="term" value="C:condensed nuclear chromosome"/>
    <property type="evidence" value="ECO:0007669"/>
    <property type="project" value="TreeGrafter"/>
</dbReference>
<keyword evidence="13" id="KW-1185">Reference proteome</keyword>
<proteinExistence type="inferred from homology"/>
<dbReference type="GO" id="GO:0046872">
    <property type="term" value="F:metal ion binding"/>
    <property type="evidence" value="ECO:0007669"/>
    <property type="project" value="UniProtKB-KW"/>
</dbReference>
<comment type="subcellular location">
    <subcellularLocation>
        <location evidence="3">Chromosome</location>
        <location evidence="3">Telomere</location>
    </subcellularLocation>
    <subcellularLocation>
        <location evidence="2">Nucleus</location>
    </subcellularLocation>
</comment>
<keyword evidence="7" id="KW-0862">Zinc</keyword>
<evidence type="ECO:0000256" key="4">
    <source>
        <dbReference type="ARBA" id="ARBA00009439"/>
    </source>
</evidence>
<evidence type="ECO:0000313" key="13">
    <source>
        <dbReference type="Proteomes" id="UP000694416"/>
    </source>
</evidence>
<dbReference type="PANTHER" id="PTHR18867">
    <property type="entry name" value="RAD50"/>
    <property type="match status" value="1"/>
</dbReference>
<dbReference type="GO" id="GO:0043047">
    <property type="term" value="F:single-stranded telomeric DNA binding"/>
    <property type="evidence" value="ECO:0007669"/>
    <property type="project" value="TreeGrafter"/>
</dbReference>
<feature type="domain" description="Rad50/SbcC-type AAA" evidence="11">
    <location>
        <begin position="6"/>
        <end position="91"/>
    </location>
</feature>
<dbReference type="Proteomes" id="UP000694416">
    <property type="component" value="Unplaced"/>
</dbReference>
<accession>A0A8C9GIZ8</accession>
<dbReference type="InterPro" id="IPR038729">
    <property type="entry name" value="Rad50/SbcC_AAA"/>
</dbReference>
<dbReference type="SUPFAM" id="SSF52540">
    <property type="entry name" value="P-loop containing nucleoside triphosphate hydrolases"/>
    <property type="match status" value="1"/>
</dbReference>
<dbReference type="GO" id="GO:0000781">
    <property type="term" value="C:chromosome, telomeric region"/>
    <property type="evidence" value="ECO:0007669"/>
    <property type="project" value="UniProtKB-SubCell"/>
</dbReference>
<dbReference type="Ensembl" id="ENSPTET00000007289.1">
    <property type="protein sequence ID" value="ENSPTEP00000004706.1"/>
    <property type="gene ID" value="ENSPTEG00000005495.1"/>
</dbReference>
<comment type="similarity">
    <text evidence="4">Belongs to the SMC family. RAD50 subfamily.</text>
</comment>
<reference evidence="12" key="1">
    <citation type="submission" date="2025-08" db="UniProtKB">
        <authorList>
            <consortium name="Ensembl"/>
        </authorList>
    </citation>
    <scope>IDENTIFICATION</scope>
</reference>
<dbReference type="Pfam" id="PF13476">
    <property type="entry name" value="AAA_23"/>
    <property type="match status" value="1"/>
</dbReference>
<comment type="cofactor">
    <cofactor evidence="1">
        <name>Zn(2+)</name>
        <dbReference type="ChEBI" id="CHEBI:29105"/>
    </cofactor>
</comment>
<organism evidence="12 13">
    <name type="scientific">Piliocolobus tephrosceles</name>
    <name type="common">Ugandan red Colobus</name>
    <dbReference type="NCBI Taxonomy" id="591936"/>
    <lineage>
        <taxon>Eukaryota</taxon>
        <taxon>Metazoa</taxon>
        <taxon>Chordata</taxon>
        <taxon>Craniata</taxon>
        <taxon>Vertebrata</taxon>
        <taxon>Euteleostomi</taxon>
        <taxon>Mammalia</taxon>
        <taxon>Eutheria</taxon>
        <taxon>Euarchontoglires</taxon>
        <taxon>Primates</taxon>
        <taxon>Haplorrhini</taxon>
        <taxon>Catarrhini</taxon>
        <taxon>Cercopithecidae</taxon>
        <taxon>Colobinae</taxon>
        <taxon>Piliocolobus</taxon>
    </lineage>
</organism>
<sequence>MTTLEKIGIQGVRSYCDERTETLEFYSPVTIIYGKNGSGKSTIIECLKVSCIGEFPTNAEKGKSFIHDPLVSNKMNVKGKIDLIKIWLLKLKVIKNKSKLKKNKYN</sequence>
<dbReference type="GO" id="GO:0007004">
    <property type="term" value="P:telomere maintenance via telomerase"/>
    <property type="evidence" value="ECO:0007669"/>
    <property type="project" value="TreeGrafter"/>
</dbReference>
<evidence type="ECO:0000256" key="10">
    <source>
        <dbReference type="ARBA" id="ARBA00049360"/>
    </source>
</evidence>
<keyword evidence="8" id="KW-0779">Telomere</keyword>
<dbReference type="GO" id="GO:0003691">
    <property type="term" value="F:double-stranded telomeric DNA binding"/>
    <property type="evidence" value="ECO:0007669"/>
    <property type="project" value="TreeGrafter"/>
</dbReference>
<evidence type="ECO:0000256" key="8">
    <source>
        <dbReference type="ARBA" id="ARBA00022895"/>
    </source>
</evidence>
<protein>
    <recommendedName>
        <fullName evidence="11">Rad50/SbcC-type AAA domain-containing protein</fullName>
    </recommendedName>
</protein>
<evidence type="ECO:0000256" key="6">
    <source>
        <dbReference type="ARBA" id="ARBA00022723"/>
    </source>
</evidence>
<comment type="catalytic activity">
    <reaction evidence="10">
        <text>ATP + H2O = ADP + phosphate + H(+)</text>
        <dbReference type="Rhea" id="RHEA:13065"/>
        <dbReference type="ChEBI" id="CHEBI:15377"/>
        <dbReference type="ChEBI" id="CHEBI:15378"/>
        <dbReference type="ChEBI" id="CHEBI:30616"/>
        <dbReference type="ChEBI" id="CHEBI:43474"/>
        <dbReference type="ChEBI" id="CHEBI:456216"/>
    </reaction>
</comment>
<dbReference type="AlphaFoldDB" id="A0A8C9GIZ8"/>